<dbReference type="EMBL" id="VAUV01000004">
    <property type="protein sequence ID" value="TLD71666.1"/>
    <property type="molecule type" value="Genomic_DNA"/>
</dbReference>
<dbReference type="Pfam" id="PF06868">
    <property type="entry name" value="DUF1257"/>
    <property type="match status" value="1"/>
</dbReference>
<sequence>MSHFVTIQTQIRDVAALQDACTELGVGLEQNANARGFLNQQRHGDYVIRLRGPYDIAAKKLTDSDSYELSTDWWDGHVEKEVGKDYGHLLQLYAVHKTMREARKKHLRVTRRQEQDGNIKLILGGS</sequence>
<dbReference type="OrthoDB" id="163953at2"/>
<comment type="caution">
    <text evidence="1">The sequence shown here is derived from an EMBL/GenBank/DDBJ whole genome shotgun (WGS) entry which is preliminary data.</text>
</comment>
<protein>
    <submittedName>
        <fullName evidence="1">DUF1257 domain-containing protein</fullName>
    </submittedName>
</protein>
<dbReference type="RefSeq" id="WP_138085261.1">
    <property type="nucleotide sequence ID" value="NZ_VAUV01000004.1"/>
</dbReference>
<evidence type="ECO:0000313" key="2">
    <source>
        <dbReference type="Proteomes" id="UP000306196"/>
    </source>
</evidence>
<gene>
    <name evidence="1" type="ORF">FEM03_05880</name>
</gene>
<dbReference type="AlphaFoldDB" id="A0A5R8KH79"/>
<organism evidence="1 2">
    <name type="scientific">Phragmitibacter flavus</name>
    <dbReference type="NCBI Taxonomy" id="2576071"/>
    <lineage>
        <taxon>Bacteria</taxon>
        <taxon>Pseudomonadati</taxon>
        <taxon>Verrucomicrobiota</taxon>
        <taxon>Verrucomicrobiia</taxon>
        <taxon>Verrucomicrobiales</taxon>
        <taxon>Verrucomicrobiaceae</taxon>
        <taxon>Phragmitibacter</taxon>
    </lineage>
</organism>
<keyword evidence="2" id="KW-1185">Reference proteome</keyword>
<reference evidence="1 2" key="1">
    <citation type="submission" date="2019-05" db="EMBL/GenBank/DDBJ databases">
        <title>Verrucobacter flavum gen. nov., sp. nov. a new member of the family Verrucomicrobiaceae.</title>
        <authorList>
            <person name="Szuroczki S."/>
            <person name="Abbaszade G."/>
            <person name="Szabo A."/>
            <person name="Felfoldi T."/>
            <person name="Schumann P."/>
            <person name="Boka K."/>
            <person name="Keki Z."/>
            <person name="Toumi M."/>
            <person name="Toth E."/>
        </authorList>
    </citation>
    <scope>NUCLEOTIDE SEQUENCE [LARGE SCALE GENOMIC DNA]</scope>
    <source>
        <strain evidence="1 2">MG-N-17</strain>
    </source>
</reference>
<accession>A0A5R8KH79</accession>
<dbReference type="PANTHER" id="PTHR39638">
    <property type="entry name" value="YCF35"/>
    <property type="match status" value="1"/>
</dbReference>
<dbReference type="PANTHER" id="PTHR39638:SF2">
    <property type="entry name" value="YCF35"/>
    <property type="match status" value="1"/>
</dbReference>
<evidence type="ECO:0000313" key="1">
    <source>
        <dbReference type="EMBL" id="TLD71666.1"/>
    </source>
</evidence>
<dbReference type="InterPro" id="IPR009666">
    <property type="entry name" value="Uncharacterised_Ycf35"/>
</dbReference>
<name>A0A5R8KH79_9BACT</name>
<proteinExistence type="predicted"/>
<dbReference type="Proteomes" id="UP000306196">
    <property type="component" value="Unassembled WGS sequence"/>
</dbReference>